<evidence type="ECO:0000256" key="3">
    <source>
        <dbReference type="SAM" id="MobiDB-lite"/>
    </source>
</evidence>
<gene>
    <name evidence="4" type="ORF">BJP25_15000</name>
</gene>
<evidence type="ECO:0000313" key="4">
    <source>
        <dbReference type="EMBL" id="OLR93589.1"/>
    </source>
</evidence>
<evidence type="ECO:0000256" key="2">
    <source>
        <dbReference type="RuleBase" id="RU363015"/>
    </source>
</evidence>
<comment type="catalytic activity">
    <reaction evidence="2">
        <text>9-ribosyl-trans-zeatin 5'-phosphate + H2O = trans-zeatin + D-ribose 5-phosphate</text>
        <dbReference type="Rhea" id="RHEA:48564"/>
        <dbReference type="ChEBI" id="CHEBI:15377"/>
        <dbReference type="ChEBI" id="CHEBI:16522"/>
        <dbReference type="ChEBI" id="CHEBI:78346"/>
        <dbReference type="ChEBI" id="CHEBI:87947"/>
        <dbReference type="EC" id="3.2.2.n1"/>
    </reaction>
</comment>
<keyword evidence="5" id="KW-1185">Reference proteome</keyword>
<comment type="similarity">
    <text evidence="1 2">Belongs to the LOG family.</text>
</comment>
<dbReference type="Pfam" id="PF03641">
    <property type="entry name" value="Lysine_decarbox"/>
    <property type="match status" value="1"/>
</dbReference>
<keyword evidence="2" id="KW-0378">Hydrolase</keyword>
<dbReference type="PANTHER" id="PTHR31223:SF70">
    <property type="entry name" value="LOG FAMILY PROTEIN YJL055W"/>
    <property type="match status" value="1"/>
</dbReference>
<evidence type="ECO:0000256" key="1">
    <source>
        <dbReference type="ARBA" id="ARBA00006763"/>
    </source>
</evidence>
<dbReference type="EMBL" id="MKQR01000009">
    <property type="protein sequence ID" value="OLR93589.1"/>
    <property type="molecule type" value="Genomic_DNA"/>
</dbReference>
<dbReference type="InterPro" id="IPR031100">
    <property type="entry name" value="LOG_fam"/>
</dbReference>
<keyword evidence="2" id="KW-0203">Cytokinin biosynthesis</keyword>
<reference evidence="4 5" key="1">
    <citation type="submission" date="2016-10" db="EMBL/GenBank/DDBJ databases">
        <title>The Draft Genome Sequence of Actinokineospora bangkokensis 44EHWT reveals the biosynthetic pathway of antifungal compounds Thailandins with unusual extender unit butylmalonyl-CoA.</title>
        <authorList>
            <person name="Greule A."/>
            <person name="Intra B."/>
            <person name="Flemming S."/>
            <person name="Rommel M.G."/>
            <person name="Panbangred W."/>
            <person name="Bechthold A."/>
        </authorList>
    </citation>
    <scope>NUCLEOTIDE SEQUENCE [LARGE SCALE GENOMIC DNA]</scope>
    <source>
        <strain evidence="4 5">44EHW</strain>
    </source>
</reference>
<dbReference type="NCBIfam" id="TIGR00730">
    <property type="entry name" value="Rossman fold protein, TIGR00730 family"/>
    <property type="match status" value="1"/>
</dbReference>
<comment type="catalytic activity">
    <reaction evidence="2">
        <text>N(6)-(dimethylallyl)adenosine 5'-phosphate + H2O = N(6)-dimethylallyladenine + D-ribose 5-phosphate</text>
        <dbReference type="Rhea" id="RHEA:48560"/>
        <dbReference type="ChEBI" id="CHEBI:15377"/>
        <dbReference type="ChEBI" id="CHEBI:17660"/>
        <dbReference type="ChEBI" id="CHEBI:57526"/>
        <dbReference type="ChEBI" id="CHEBI:78346"/>
        <dbReference type="EC" id="3.2.2.n1"/>
    </reaction>
</comment>
<protein>
    <recommendedName>
        <fullName evidence="2">Cytokinin riboside 5'-monophosphate phosphoribohydrolase</fullName>
        <ecNumber evidence="2">3.2.2.n1</ecNumber>
    </recommendedName>
</protein>
<organism evidence="4 5">
    <name type="scientific">Actinokineospora bangkokensis</name>
    <dbReference type="NCBI Taxonomy" id="1193682"/>
    <lineage>
        <taxon>Bacteria</taxon>
        <taxon>Bacillati</taxon>
        <taxon>Actinomycetota</taxon>
        <taxon>Actinomycetes</taxon>
        <taxon>Pseudonocardiales</taxon>
        <taxon>Pseudonocardiaceae</taxon>
        <taxon>Actinokineospora</taxon>
    </lineage>
</organism>
<dbReference type="Gene3D" id="3.40.50.450">
    <property type="match status" value="1"/>
</dbReference>
<proteinExistence type="inferred from homology"/>
<comment type="caution">
    <text evidence="4">The sequence shown here is derived from an EMBL/GenBank/DDBJ whole genome shotgun (WGS) entry which is preliminary data.</text>
</comment>
<feature type="compositionally biased region" description="Low complexity" evidence="3">
    <location>
        <begin position="187"/>
        <end position="202"/>
    </location>
</feature>
<dbReference type="SUPFAM" id="SSF102405">
    <property type="entry name" value="MCP/YpsA-like"/>
    <property type="match status" value="1"/>
</dbReference>
<dbReference type="AlphaFoldDB" id="A0A1Q9LNL6"/>
<dbReference type="Proteomes" id="UP000186040">
    <property type="component" value="Unassembled WGS sequence"/>
</dbReference>
<feature type="region of interest" description="Disordered" evidence="3">
    <location>
        <begin position="178"/>
        <end position="202"/>
    </location>
</feature>
<dbReference type="OrthoDB" id="9801098at2"/>
<name>A0A1Q9LNL6_9PSEU</name>
<dbReference type="GO" id="GO:0009691">
    <property type="term" value="P:cytokinin biosynthetic process"/>
    <property type="evidence" value="ECO:0007669"/>
    <property type="project" value="UniProtKB-UniRule"/>
</dbReference>
<dbReference type="RefSeq" id="WP_075974485.1">
    <property type="nucleotide sequence ID" value="NZ_MKQR01000009.1"/>
</dbReference>
<dbReference type="GO" id="GO:0005829">
    <property type="term" value="C:cytosol"/>
    <property type="evidence" value="ECO:0007669"/>
    <property type="project" value="TreeGrafter"/>
</dbReference>
<dbReference type="GO" id="GO:0102682">
    <property type="term" value="F:cytokinin riboside 5'-monophosphate phosphoribohydrolase activity"/>
    <property type="evidence" value="ECO:0007669"/>
    <property type="project" value="RHEA"/>
</dbReference>
<evidence type="ECO:0000313" key="5">
    <source>
        <dbReference type="Proteomes" id="UP000186040"/>
    </source>
</evidence>
<dbReference type="STRING" id="1193682.BJP25_15000"/>
<sequence>MRVTVYAGSASGDSPAFAEAVGRFVEELAADGAGFAYGGGSTGLMGVVADRALAAGAEVIGVIPRELVDAEVAHPGLTELRVVDTMHERKRQLAELGDAIVAVPGGVGTLEELFEVWAALVLGHHSKPLLLLDVDGYWAPLVEVAARMARHGFLRPAERHSLVPVSGAAGFTAAVRDWTPPPPRWAPAPGATPAGTRQEVRA</sequence>
<dbReference type="InterPro" id="IPR005269">
    <property type="entry name" value="LOG"/>
</dbReference>
<accession>A0A1Q9LNL6</accession>
<dbReference type="PANTHER" id="PTHR31223">
    <property type="entry name" value="LOG FAMILY PROTEIN YJL055W"/>
    <property type="match status" value="1"/>
</dbReference>
<dbReference type="EC" id="3.2.2.n1" evidence="2"/>